<accession>A0ABM3ELR0</accession>
<proteinExistence type="predicted"/>
<evidence type="ECO:0000313" key="3">
    <source>
        <dbReference type="RefSeq" id="XP_045571979.1"/>
    </source>
</evidence>
<keyword evidence="2" id="KW-1185">Reference proteome</keyword>
<dbReference type="InterPro" id="IPR001156">
    <property type="entry name" value="Transferrin-like_dom"/>
</dbReference>
<reference evidence="3" key="1">
    <citation type="submission" date="2025-08" db="UniProtKB">
        <authorList>
            <consortium name="RefSeq"/>
        </authorList>
    </citation>
    <scope>IDENTIFICATION</scope>
</reference>
<gene>
    <name evidence="3" type="primary">LOC123741832</name>
</gene>
<sequence length="89" mass="9730">MSSPSICCYLLTAAEKANCELLCKDGTRAPIDSCKTCHLARVPAHAVVSRKDPDLADCIYNNVEAVKGTGHHCQLSPDKDNINRTRAFR</sequence>
<name>A0ABM3ELR0_SALSA</name>
<protein>
    <submittedName>
        <fullName evidence="3">Serotransferrin-1-like</fullName>
    </submittedName>
</protein>
<dbReference type="PROSITE" id="PS51408">
    <property type="entry name" value="TRANSFERRIN_LIKE_4"/>
    <property type="match status" value="1"/>
</dbReference>
<organism evidence="2 3">
    <name type="scientific">Salmo salar</name>
    <name type="common">Atlantic salmon</name>
    <dbReference type="NCBI Taxonomy" id="8030"/>
    <lineage>
        <taxon>Eukaryota</taxon>
        <taxon>Metazoa</taxon>
        <taxon>Chordata</taxon>
        <taxon>Craniata</taxon>
        <taxon>Vertebrata</taxon>
        <taxon>Euteleostomi</taxon>
        <taxon>Actinopterygii</taxon>
        <taxon>Neopterygii</taxon>
        <taxon>Teleostei</taxon>
        <taxon>Protacanthopterygii</taxon>
        <taxon>Salmoniformes</taxon>
        <taxon>Salmonidae</taxon>
        <taxon>Salmoninae</taxon>
        <taxon>Salmo</taxon>
    </lineage>
</organism>
<dbReference type="GeneID" id="123741832"/>
<dbReference type="Proteomes" id="UP001652741">
    <property type="component" value="Chromosome ssa03"/>
</dbReference>
<dbReference type="RefSeq" id="XP_045571979.1">
    <property type="nucleotide sequence ID" value="XM_045716023.1"/>
</dbReference>
<feature type="domain" description="Transferrin-like" evidence="1">
    <location>
        <begin position="1"/>
        <end position="89"/>
    </location>
</feature>
<dbReference type="Gene3D" id="3.40.190.10">
    <property type="entry name" value="Periplasmic binding protein-like II"/>
    <property type="match status" value="2"/>
</dbReference>
<dbReference type="Pfam" id="PF00405">
    <property type="entry name" value="Transferrin"/>
    <property type="match status" value="1"/>
</dbReference>
<evidence type="ECO:0000313" key="2">
    <source>
        <dbReference type="Proteomes" id="UP001652741"/>
    </source>
</evidence>
<evidence type="ECO:0000259" key="1">
    <source>
        <dbReference type="PROSITE" id="PS51408"/>
    </source>
</evidence>
<dbReference type="SUPFAM" id="SSF53850">
    <property type="entry name" value="Periplasmic binding protein-like II"/>
    <property type="match status" value="1"/>
</dbReference>